<keyword evidence="3" id="KW-0547">Nucleotide-binding</keyword>
<dbReference type="PROSITE" id="PS50800">
    <property type="entry name" value="SAP"/>
    <property type="match status" value="1"/>
</dbReference>
<name>A0A8A4ZC38_9MICO</name>
<protein>
    <submittedName>
        <fullName evidence="3">Helicase C-terminal domain-containing protein</fullName>
    </submittedName>
</protein>
<dbReference type="InterPro" id="IPR003034">
    <property type="entry name" value="SAP_dom"/>
</dbReference>
<sequence>MTPRDDLRRWLAGRSTHELQQTLTLRPDVLWGAPIRDLDDLADRLVHGISVSAVVGDLPAPAVQALEVLCALGAGATTDRVAALCDAGASGRNEAAHREHVERSLRVLAEGALAWPRPDGSLVLNPGVHEVIPYPLGFGRPAEVVLADIPVADLKRVLKRWGVAQPGRRSELVEAVRTYLADGSRVRMLLGDAPTSVARVLVDRSRETAQRALAARADPGGDDVSYGTLDYLDDPMAYSAHQSAVAWARENGLGFSPYSSYSGHVELPSEAILALVGADFRAPFTPVPPAVASAPVSLEHVRSSSAGAITDFLATAMATLEAIGRSPLAGLKSGGVGARELGKLAKRLGASPAHVRLTLELALWLRLLHRDVAGGLGTGPVFGEWRRRSPAERAADLLTVWFGLDYVPTTDRDADGRSLPALGRLGGPDQARAVRVLTFTHLAQLDDGVGVTAIETLADKIAWRLPIMMADGAALDLQSCWTEAQTLGMIAHGRLSDAGAAILADDRWGLVEALTVMLPGVETSALFGSDLTVVVPGSPDPAVVDLLDAVAVREGRGAASTWRVTPESLRAALDDGFQADDLVRRLRRLADGELPQALTYLIADVGRRHGHAQVWPAGAVVQSDDDALLAEIVVHRALRRLGLHRIAPTVLLAAAGPAEVIAGLRAAGYLPLELTGDGERVIQLRSPAPEPVGERAVEEWPGQPSERAAATGAELGSTGNGADLGGAAEPGRDGGPSSGLAAGLDQFEFDALGAGFSDEDPDDVLRQWIVEFATEGIGGAIDDGTIGGGAIDDGAARFGGSLGDPGAGPGQETAAQVAERLTGGVLPPQAERASVLERRIELAAPRLSADEVRQLAHAVAHGEPVKIVYRSSSGGLTVRIVSSLSLEPGHLVGWCHLRQDERTFALTSIQAVTPAPPPG</sequence>
<dbReference type="Proteomes" id="UP000663937">
    <property type="component" value="Chromosome"/>
</dbReference>
<gene>
    <name evidence="3" type="ORF">J4E96_00320</name>
</gene>
<dbReference type="InterPro" id="IPR026881">
    <property type="entry name" value="WYL_dom"/>
</dbReference>
<evidence type="ECO:0000313" key="4">
    <source>
        <dbReference type="Proteomes" id="UP000663937"/>
    </source>
</evidence>
<dbReference type="Pfam" id="PF13625">
    <property type="entry name" value="Helicase_C_3"/>
    <property type="match status" value="1"/>
</dbReference>
<dbReference type="KEGG" id="psic:J4E96_00320"/>
<organism evidence="3 4">
    <name type="scientific">Pengzhenrongella sicca</name>
    <dbReference type="NCBI Taxonomy" id="2819238"/>
    <lineage>
        <taxon>Bacteria</taxon>
        <taxon>Bacillati</taxon>
        <taxon>Actinomycetota</taxon>
        <taxon>Actinomycetes</taxon>
        <taxon>Micrococcales</taxon>
        <taxon>Pengzhenrongella</taxon>
    </lineage>
</organism>
<evidence type="ECO:0000256" key="1">
    <source>
        <dbReference type="SAM" id="MobiDB-lite"/>
    </source>
</evidence>
<evidence type="ECO:0000313" key="3">
    <source>
        <dbReference type="EMBL" id="QTE29560.1"/>
    </source>
</evidence>
<keyword evidence="3" id="KW-0378">Hydrolase</keyword>
<proteinExistence type="predicted"/>
<dbReference type="InterPro" id="IPR032830">
    <property type="entry name" value="XPB/Ssl2_N"/>
</dbReference>
<dbReference type="AlphaFoldDB" id="A0A8A4ZC38"/>
<dbReference type="Pfam" id="PF13280">
    <property type="entry name" value="WYL"/>
    <property type="match status" value="1"/>
</dbReference>
<reference evidence="3" key="1">
    <citation type="submission" date="2021-03" db="EMBL/GenBank/DDBJ databases">
        <title>Pengzhenrongella sicca gen. nov., sp. nov., a new member of suborder Micrococcineae isolated from High-Arctic tundra soil.</title>
        <authorList>
            <person name="Peng F."/>
        </authorList>
    </citation>
    <scope>NUCLEOTIDE SEQUENCE</scope>
    <source>
        <strain evidence="3">LRZ-2</strain>
    </source>
</reference>
<feature type="region of interest" description="Disordered" evidence="1">
    <location>
        <begin position="687"/>
        <end position="742"/>
    </location>
</feature>
<keyword evidence="3" id="KW-0347">Helicase</keyword>
<keyword evidence="4" id="KW-1185">Reference proteome</keyword>
<dbReference type="RefSeq" id="WP_227423849.1">
    <property type="nucleotide sequence ID" value="NZ_CP071868.1"/>
</dbReference>
<feature type="domain" description="SAP" evidence="2">
    <location>
        <begin position="146"/>
        <end position="180"/>
    </location>
</feature>
<keyword evidence="3" id="KW-0067">ATP-binding</keyword>
<evidence type="ECO:0000259" key="2">
    <source>
        <dbReference type="PROSITE" id="PS50800"/>
    </source>
</evidence>
<dbReference type="GO" id="GO:0004386">
    <property type="term" value="F:helicase activity"/>
    <property type="evidence" value="ECO:0007669"/>
    <property type="project" value="UniProtKB-KW"/>
</dbReference>
<accession>A0A8A4ZC38</accession>
<dbReference type="EMBL" id="CP071868">
    <property type="protein sequence ID" value="QTE29560.1"/>
    <property type="molecule type" value="Genomic_DNA"/>
</dbReference>
<dbReference type="PROSITE" id="PS52050">
    <property type="entry name" value="WYL"/>
    <property type="match status" value="1"/>
</dbReference>